<evidence type="ECO:0000313" key="3">
    <source>
        <dbReference type="Proteomes" id="UP000198647"/>
    </source>
</evidence>
<name>A0A1H3J6V2_9BACI</name>
<reference evidence="2 3" key="1">
    <citation type="submission" date="2016-10" db="EMBL/GenBank/DDBJ databases">
        <authorList>
            <person name="Varghese N."/>
            <person name="Submissions S."/>
        </authorList>
    </citation>
    <scope>NUCLEOTIDE SEQUENCE [LARGE SCALE GENOMIC DNA]</scope>
    <source>
        <strain evidence="2 3">DSM 20748</strain>
    </source>
</reference>
<dbReference type="EMBL" id="FNOS01000011">
    <property type="protein sequence ID" value="SDY35666.1"/>
    <property type="molecule type" value="Genomic_DNA"/>
</dbReference>
<dbReference type="PANTHER" id="PTHR47739:SF1">
    <property type="entry name" value="TRNA1(VAL) (ADENINE(37)-N6)-METHYLTRANSFERASE"/>
    <property type="match status" value="1"/>
</dbReference>
<dbReference type="SUPFAM" id="SSF53335">
    <property type="entry name" value="S-adenosyl-L-methionine-dependent methyltransferases"/>
    <property type="match status" value="1"/>
</dbReference>
<proteinExistence type="predicted"/>
<organism evidence="2 3">
    <name type="scientific">Salimicrobium album</name>
    <dbReference type="NCBI Taxonomy" id="50717"/>
    <lineage>
        <taxon>Bacteria</taxon>
        <taxon>Bacillati</taxon>
        <taxon>Bacillota</taxon>
        <taxon>Bacilli</taxon>
        <taxon>Bacillales</taxon>
        <taxon>Bacillaceae</taxon>
        <taxon>Salimicrobium</taxon>
    </lineage>
</organism>
<gene>
    <name evidence="2" type="ORF">SAMN04488081_2705</name>
</gene>
<dbReference type="InterPro" id="IPR007848">
    <property type="entry name" value="Small_mtfrase_dom"/>
</dbReference>
<evidence type="ECO:0000313" key="2">
    <source>
        <dbReference type="EMBL" id="SDY35666.1"/>
    </source>
</evidence>
<dbReference type="InterPro" id="IPR029063">
    <property type="entry name" value="SAM-dependent_MTases_sf"/>
</dbReference>
<keyword evidence="3" id="KW-1185">Reference proteome</keyword>
<dbReference type="Gene3D" id="3.40.50.150">
    <property type="entry name" value="Vaccinia Virus protein VP39"/>
    <property type="match status" value="1"/>
</dbReference>
<accession>A0A1H3J6V2</accession>
<dbReference type="InterPro" id="IPR050210">
    <property type="entry name" value="tRNA_Adenine-N(6)_MTase"/>
</dbReference>
<dbReference type="Proteomes" id="UP000198647">
    <property type="component" value="Unassembled WGS sequence"/>
</dbReference>
<dbReference type="Pfam" id="PF05175">
    <property type="entry name" value="MTS"/>
    <property type="match status" value="1"/>
</dbReference>
<comment type="caution">
    <text evidence="2">The sequence shown here is derived from an EMBL/GenBank/DDBJ whole genome shotgun (WGS) entry which is preliminary data.</text>
</comment>
<protein>
    <submittedName>
        <fullName evidence="2">tRNA1(Val) A37 N6-methylase TrmN6</fullName>
    </submittedName>
</protein>
<sequence>MVHLYEDERIDYLLAEENRRIIQSPSVFAFSLDAAFLARFASLPRTRGKILDLCTGNGVLPLFFLNHSNVPITGVEIQERLYDMAVRNVELNGAAEQVSMIHGDLREMPAYFKNDKFDLVTVNPPYFKTTDGVMRNENEHLKIARHEVACTLEEVVEASSRLAKSGGKVAMVHRPERFVEIIEAFRKHKLEPKRVRFVYPNAKKEANMLLIEGVRDGKPGLGILPPLYVYEEDGGYTQEAAQMLYG</sequence>
<feature type="domain" description="Methyltransferase small" evidence="1">
    <location>
        <begin position="20"/>
        <end position="131"/>
    </location>
</feature>
<dbReference type="PANTHER" id="PTHR47739">
    <property type="entry name" value="TRNA1(VAL) (ADENINE(37)-N6)-METHYLTRANSFERASE"/>
    <property type="match status" value="1"/>
</dbReference>
<dbReference type="CDD" id="cd02440">
    <property type="entry name" value="AdoMet_MTases"/>
    <property type="match status" value="1"/>
</dbReference>
<dbReference type="RefSeq" id="WP_076572717.1">
    <property type="nucleotide sequence ID" value="NZ_FNOS01000011.1"/>
</dbReference>
<evidence type="ECO:0000259" key="1">
    <source>
        <dbReference type="Pfam" id="PF05175"/>
    </source>
</evidence>